<evidence type="ECO:0000313" key="3">
    <source>
        <dbReference type="Proteomes" id="UP000316256"/>
    </source>
</evidence>
<dbReference type="SUPFAM" id="SSF53474">
    <property type="entry name" value="alpha/beta-Hydrolases"/>
    <property type="match status" value="1"/>
</dbReference>
<dbReference type="InterPro" id="IPR022742">
    <property type="entry name" value="Hydrolase_4"/>
</dbReference>
<reference evidence="2 3" key="1">
    <citation type="submission" date="2019-06" db="EMBL/GenBank/DDBJ databases">
        <title>Rhodococcus spaelei sp. nov., isolated from a cave.</title>
        <authorList>
            <person name="Lee S.D."/>
        </authorList>
    </citation>
    <scope>NUCLEOTIDE SEQUENCE [LARGE SCALE GENOMIC DNA]</scope>
    <source>
        <strain evidence="2 3">C9-5</strain>
    </source>
</reference>
<evidence type="ECO:0000259" key="1">
    <source>
        <dbReference type="Pfam" id="PF12146"/>
    </source>
</evidence>
<keyword evidence="3" id="KW-1185">Reference proteome</keyword>
<name>A0A541BMW1_9NOCA</name>
<protein>
    <submittedName>
        <fullName evidence="2">Alpha/beta hydrolase</fullName>
    </submittedName>
</protein>
<dbReference type="PANTHER" id="PTHR47751">
    <property type="entry name" value="SUPERFAMILY HYDROLASE, PUTATIVE (AFU_ORTHOLOGUE AFUA_2G16580)-RELATED"/>
    <property type="match status" value="1"/>
</dbReference>
<dbReference type="AlphaFoldDB" id="A0A541BMW1"/>
<dbReference type="GO" id="GO:0016787">
    <property type="term" value="F:hydrolase activity"/>
    <property type="evidence" value="ECO:0007669"/>
    <property type="project" value="UniProtKB-KW"/>
</dbReference>
<dbReference type="PANTHER" id="PTHR47751:SF1">
    <property type="entry name" value="SUPERFAMILY HYDROLASE, PUTATIVE (AFU_ORTHOLOGUE AFUA_2G16580)-RELATED"/>
    <property type="match status" value="1"/>
</dbReference>
<comment type="caution">
    <text evidence="2">The sequence shown here is derived from an EMBL/GenBank/DDBJ whole genome shotgun (WGS) entry which is preliminary data.</text>
</comment>
<gene>
    <name evidence="2" type="ORF">FK531_06890</name>
</gene>
<feature type="domain" description="Serine aminopeptidase S33" evidence="1">
    <location>
        <begin position="48"/>
        <end position="271"/>
    </location>
</feature>
<dbReference type="Pfam" id="PF12146">
    <property type="entry name" value="Hydrolase_4"/>
    <property type="match status" value="1"/>
</dbReference>
<keyword evidence="2" id="KW-0378">Hydrolase</keyword>
<organism evidence="2 3">
    <name type="scientific">Rhodococcus spelaei</name>
    <dbReference type="NCBI Taxonomy" id="2546320"/>
    <lineage>
        <taxon>Bacteria</taxon>
        <taxon>Bacillati</taxon>
        <taxon>Actinomycetota</taxon>
        <taxon>Actinomycetes</taxon>
        <taxon>Mycobacteriales</taxon>
        <taxon>Nocardiaceae</taxon>
        <taxon>Rhodococcus</taxon>
    </lineage>
</organism>
<accession>A0A541BMW1</accession>
<dbReference type="Gene3D" id="3.40.50.1820">
    <property type="entry name" value="alpha/beta hydrolase"/>
    <property type="match status" value="1"/>
</dbReference>
<proteinExistence type="predicted"/>
<dbReference type="Proteomes" id="UP000316256">
    <property type="component" value="Unassembled WGS sequence"/>
</dbReference>
<evidence type="ECO:0000313" key="2">
    <source>
        <dbReference type="EMBL" id="TQF73677.1"/>
    </source>
</evidence>
<dbReference type="EMBL" id="VIGH01000003">
    <property type="protein sequence ID" value="TQF73677.1"/>
    <property type="molecule type" value="Genomic_DNA"/>
</dbReference>
<dbReference type="OrthoDB" id="5902829at2"/>
<sequence>MARPITFTTPDGITLAGMLREPDDVTRRAAIVLTGPFTGVKEQVVAIYAEGLARRGYVTLAFDHRNFGASGGHPRQHEDSAGKLADLSAAVTCVAAHADVDPERVGLIGICLGAGYALKSAAFDPRVRALVTVAGAYNSPQAMRAGMGLDAYRDTLRELTVKEQATSDGQPMMLPAVRDGAGEAAMPGAEPFDYYGTDRGAVPGWRNEVTYGSIRQLLTFDAAVGADFLAVTPARIIHGTRDEYCSPTAAQEVFDRIDGVRDLMWIDTTNHIDLYDRPRYVEPAIEACADWFDDHLVQATTAH</sequence>
<dbReference type="InterPro" id="IPR029058">
    <property type="entry name" value="AB_hydrolase_fold"/>
</dbReference>
<dbReference type="Gene3D" id="1.10.10.800">
    <property type="match status" value="1"/>
</dbReference>
<dbReference type="InterPro" id="IPR051411">
    <property type="entry name" value="Polyketide_trans_af380"/>
</dbReference>